<comment type="similarity">
    <text evidence="3 7">Belongs to the flagella basal body rod proteins family.</text>
</comment>
<name>A0A4R2MV48_RUBGE</name>
<evidence type="ECO:0000256" key="2">
    <source>
        <dbReference type="ARBA" id="ARBA00004613"/>
    </source>
</evidence>
<dbReference type="GO" id="GO:0005576">
    <property type="term" value="C:extracellular region"/>
    <property type="evidence" value="ECO:0007669"/>
    <property type="project" value="UniProtKB-SubCell"/>
</dbReference>
<dbReference type="InterPro" id="IPR053927">
    <property type="entry name" value="FlgK_helical"/>
</dbReference>
<dbReference type="PANTHER" id="PTHR30033:SF1">
    <property type="entry name" value="FLAGELLAR HOOK-ASSOCIATED PROTEIN 1"/>
    <property type="match status" value="1"/>
</dbReference>
<accession>A0A4R2MV48</accession>
<comment type="caution">
    <text evidence="11">The sequence shown here is derived from an EMBL/GenBank/DDBJ whole genome shotgun (WGS) entry which is preliminary data.</text>
</comment>
<evidence type="ECO:0000256" key="4">
    <source>
        <dbReference type="ARBA" id="ARBA00016244"/>
    </source>
</evidence>
<keyword evidence="11" id="KW-0282">Flagellum</keyword>
<dbReference type="GO" id="GO:0009424">
    <property type="term" value="C:bacterial-type flagellum hook"/>
    <property type="evidence" value="ECO:0007669"/>
    <property type="project" value="UniProtKB-UniRule"/>
</dbReference>
<keyword evidence="6 7" id="KW-0975">Bacterial flagellum</keyword>
<dbReference type="AlphaFoldDB" id="A0A4R2MV48"/>
<protein>
    <recommendedName>
        <fullName evidence="4 7">Flagellar hook-associated protein 1</fullName>
        <shortName evidence="7">HAP1</shortName>
    </recommendedName>
</protein>
<dbReference type="Pfam" id="PF22638">
    <property type="entry name" value="FlgK_D1"/>
    <property type="match status" value="1"/>
</dbReference>
<gene>
    <name evidence="7" type="primary">flgK</name>
    <name evidence="11" type="ORF">EV684_104256</name>
</gene>
<dbReference type="PRINTS" id="PR01005">
    <property type="entry name" value="FLGHOOKAP1"/>
</dbReference>
<keyword evidence="5 7" id="KW-0964">Secreted</keyword>
<dbReference type="EMBL" id="SLXD01000004">
    <property type="protein sequence ID" value="TCP03533.1"/>
    <property type="molecule type" value="Genomic_DNA"/>
</dbReference>
<feature type="domain" description="Flagellar hook-associated protein FlgK helical" evidence="10">
    <location>
        <begin position="90"/>
        <end position="318"/>
    </location>
</feature>
<evidence type="ECO:0000256" key="6">
    <source>
        <dbReference type="ARBA" id="ARBA00023143"/>
    </source>
</evidence>
<evidence type="ECO:0000256" key="5">
    <source>
        <dbReference type="ARBA" id="ARBA00022525"/>
    </source>
</evidence>
<evidence type="ECO:0000259" key="9">
    <source>
        <dbReference type="Pfam" id="PF06429"/>
    </source>
</evidence>
<evidence type="ECO:0000313" key="11">
    <source>
        <dbReference type="EMBL" id="TCP03533.1"/>
    </source>
</evidence>
<dbReference type="GeneID" id="99685592"/>
<sequence length="454" mass="47175">MSIISIALTGAQAAQVALSTVSQNVANAATDGYTRQSTLLASLGSSRSGVSAGEGVKVSSLQRFSDGYKNLQLWQAASELGRRESAQPYLTQLERIVGDDDSGIGAGLDELFAAFNAASVEPTSTPLRQQVISAADALSQRFVSLQQSLANQRSAIMQQRDALATEATTLATAVADLNRQITAAQATGGSASTLLDERDRKIDALASIASIQVVEQNDGSLNVTLRNGMPLVVGTRAATLTMNPGTTPTLQVDFASQSYSVASGVLGGELGGLGSYLEEVLEPMSASVAELASSVATSVNGLLAGGYDLDGNAGAPLFVFDSATNRLSVNGALSARQLAFSSDAAKPGNSDVLQQLIALPTQSVTLPLLGSVQLSDAWSQLVGDLGSRSAQNQAALKTAETVRDQAEQNWKSTAGVNQDEEAASLIQFQQMYQANMKVIAVANELFDSTLQMFG</sequence>
<feature type="domain" description="Flagellar basal-body/hook protein C-terminal" evidence="9">
    <location>
        <begin position="413"/>
        <end position="452"/>
    </location>
</feature>
<dbReference type="SUPFAM" id="SSF64518">
    <property type="entry name" value="Phase 1 flagellin"/>
    <property type="match status" value="1"/>
</dbReference>
<evidence type="ECO:0000313" key="12">
    <source>
        <dbReference type="Proteomes" id="UP000295106"/>
    </source>
</evidence>
<feature type="domain" description="Flagellar basal body rod protein N-terminal" evidence="8">
    <location>
        <begin position="6"/>
        <end position="34"/>
    </location>
</feature>
<evidence type="ECO:0000256" key="1">
    <source>
        <dbReference type="ARBA" id="ARBA00004365"/>
    </source>
</evidence>
<organism evidence="11 12">
    <name type="scientific">Rubrivivax gelatinosus</name>
    <name type="common">Rhodocyclus gelatinosus</name>
    <name type="synonym">Rhodopseudomonas gelatinosa</name>
    <dbReference type="NCBI Taxonomy" id="28068"/>
    <lineage>
        <taxon>Bacteria</taxon>
        <taxon>Pseudomonadati</taxon>
        <taxon>Pseudomonadota</taxon>
        <taxon>Betaproteobacteria</taxon>
        <taxon>Burkholderiales</taxon>
        <taxon>Sphaerotilaceae</taxon>
        <taxon>Rubrivivax</taxon>
    </lineage>
</organism>
<dbReference type="NCBIfam" id="TIGR02492">
    <property type="entry name" value="flgK_ends"/>
    <property type="match status" value="1"/>
</dbReference>
<dbReference type="RefSeq" id="WP_132646185.1">
    <property type="nucleotide sequence ID" value="NZ_CP181386.1"/>
</dbReference>
<keyword evidence="11" id="KW-0966">Cell projection</keyword>
<reference evidence="11 12" key="1">
    <citation type="submission" date="2019-03" db="EMBL/GenBank/DDBJ databases">
        <title>Genomic Encyclopedia of Type Strains, Phase IV (KMG-IV): sequencing the most valuable type-strain genomes for metagenomic binning, comparative biology and taxonomic classification.</title>
        <authorList>
            <person name="Goeker M."/>
        </authorList>
    </citation>
    <scope>NUCLEOTIDE SEQUENCE [LARGE SCALE GENOMIC DNA]</scope>
    <source>
        <strain evidence="11 12">DSM 1709</strain>
    </source>
</reference>
<evidence type="ECO:0000256" key="7">
    <source>
        <dbReference type="RuleBase" id="RU362065"/>
    </source>
</evidence>
<dbReference type="Pfam" id="PF06429">
    <property type="entry name" value="Flg_bbr_C"/>
    <property type="match status" value="1"/>
</dbReference>
<dbReference type="InterPro" id="IPR001444">
    <property type="entry name" value="Flag_bb_rod_N"/>
</dbReference>
<evidence type="ECO:0000259" key="8">
    <source>
        <dbReference type="Pfam" id="PF00460"/>
    </source>
</evidence>
<dbReference type="PANTHER" id="PTHR30033">
    <property type="entry name" value="FLAGELLAR HOOK-ASSOCIATED PROTEIN 1"/>
    <property type="match status" value="1"/>
</dbReference>
<dbReference type="GO" id="GO:0044780">
    <property type="term" value="P:bacterial-type flagellum assembly"/>
    <property type="evidence" value="ECO:0007669"/>
    <property type="project" value="InterPro"/>
</dbReference>
<dbReference type="OrthoDB" id="9802553at2"/>
<dbReference type="Pfam" id="PF00460">
    <property type="entry name" value="Flg_bb_rod"/>
    <property type="match status" value="1"/>
</dbReference>
<keyword evidence="11" id="KW-0969">Cilium</keyword>
<evidence type="ECO:0000259" key="10">
    <source>
        <dbReference type="Pfam" id="PF22638"/>
    </source>
</evidence>
<comment type="subcellular location">
    <subcellularLocation>
        <location evidence="1 7">Bacterial flagellum</location>
    </subcellularLocation>
    <subcellularLocation>
        <location evidence="2 7">Secreted</location>
    </subcellularLocation>
</comment>
<dbReference type="Proteomes" id="UP000295106">
    <property type="component" value="Unassembled WGS sequence"/>
</dbReference>
<proteinExistence type="inferred from homology"/>
<dbReference type="InterPro" id="IPR010930">
    <property type="entry name" value="Flg_bb/hook_C_dom"/>
</dbReference>
<evidence type="ECO:0000256" key="3">
    <source>
        <dbReference type="ARBA" id="ARBA00009677"/>
    </source>
</evidence>
<dbReference type="InterPro" id="IPR002371">
    <property type="entry name" value="FlgK"/>
</dbReference>
<dbReference type="GO" id="GO:0005198">
    <property type="term" value="F:structural molecule activity"/>
    <property type="evidence" value="ECO:0007669"/>
    <property type="project" value="UniProtKB-UniRule"/>
</dbReference>